<dbReference type="Gene3D" id="3.40.1190.20">
    <property type="match status" value="1"/>
</dbReference>
<keyword evidence="3 5" id="KW-0418">Kinase</keyword>
<keyword evidence="6" id="KW-1185">Reference proteome</keyword>
<keyword evidence="2" id="KW-0808">Transferase</keyword>
<evidence type="ECO:0000259" key="4">
    <source>
        <dbReference type="Pfam" id="PF00294"/>
    </source>
</evidence>
<dbReference type="SUPFAM" id="SSF53613">
    <property type="entry name" value="Ribokinase-like"/>
    <property type="match status" value="1"/>
</dbReference>
<comment type="similarity">
    <text evidence="1">Belongs to the carbohydrate kinase PfkB family.</text>
</comment>
<dbReference type="Pfam" id="PF00294">
    <property type="entry name" value="PfkB"/>
    <property type="match status" value="1"/>
</dbReference>
<evidence type="ECO:0000313" key="6">
    <source>
        <dbReference type="Proteomes" id="UP000238034"/>
    </source>
</evidence>
<name>A0A2T0U8K0_9SPHI</name>
<dbReference type="CDD" id="cd01166">
    <property type="entry name" value="KdgK"/>
    <property type="match status" value="1"/>
</dbReference>
<dbReference type="InterPro" id="IPR029056">
    <property type="entry name" value="Ribokinase-like"/>
</dbReference>
<evidence type="ECO:0000256" key="2">
    <source>
        <dbReference type="ARBA" id="ARBA00022679"/>
    </source>
</evidence>
<reference evidence="5 6" key="1">
    <citation type="submission" date="2018-03" db="EMBL/GenBank/DDBJ databases">
        <title>Genomic Encyclopedia of Type Strains, Phase III (KMG-III): the genomes of soil and plant-associated and newly described type strains.</title>
        <authorList>
            <person name="Whitman W."/>
        </authorList>
    </citation>
    <scope>NUCLEOTIDE SEQUENCE [LARGE SCALE GENOMIC DNA]</scope>
    <source>
        <strain evidence="5 6">CGMCC 1.9313</strain>
    </source>
</reference>
<dbReference type="InterPro" id="IPR052700">
    <property type="entry name" value="Carb_kinase_PfkB-like"/>
</dbReference>
<accession>A0A2T0U8K0</accession>
<sequence>MISKVLCFGELLLRVSPSSGDEAEKHPFLLYVGGAEANTATALAGWNIPVKYCTVLPDNFMSKYVTDYLEYKGIYTSSVIFAGDRIGVYYLDRGADLKSSVVYDREHSSFANLKRGMIDWDKVLRDVSWFNFTAISPALNANVADVCLEGLEAASRKNIRISVDLNYRSRLWKYGKEPIEVMPKLVEYCDVVMGNIWSANSLLGTSIDDNIHEKGTKQAYLDHAKSTSMEIMDLFPKCKAVANTFRFDSNKVDLLYYTSLYTDGKQYNSPEYRTVGVVDRSGSGDCFMGGLIYGSYLQHDPQETLNYATAAAFGKLQEKGDATGQDILRVAKINKESQED</sequence>
<gene>
    <name evidence="5" type="ORF">B0I27_10216</name>
</gene>
<dbReference type="InterPro" id="IPR011611">
    <property type="entry name" value="PfkB_dom"/>
</dbReference>
<evidence type="ECO:0000256" key="1">
    <source>
        <dbReference type="ARBA" id="ARBA00010688"/>
    </source>
</evidence>
<proteinExistence type="inferred from homology"/>
<dbReference type="PANTHER" id="PTHR43320:SF2">
    <property type="entry name" value="2-DEHYDRO-3-DEOXYGLUCONOKINASE_2-DEHYDRO-3-DEOXYGALACTONOKINASE"/>
    <property type="match status" value="1"/>
</dbReference>
<dbReference type="PANTHER" id="PTHR43320">
    <property type="entry name" value="SUGAR KINASE"/>
    <property type="match status" value="1"/>
</dbReference>
<evidence type="ECO:0000256" key="3">
    <source>
        <dbReference type="ARBA" id="ARBA00022777"/>
    </source>
</evidence>
<evidence type="ECO:0000313" key="5">
    <source>
        <dbReference type="EMBL" id="PRY54250.1"/>
    </source>
</evidence>
<feature type="domain" description="Carbohydrate kinase PfkB" evidence="4">
    <location>
        <begin position="4"/>
        <end position="324"/>
    </location>
</feature>
<organism evidence="5 6">
    <name type="scientific">Arcticibacter pallidicorallinus</name>
    <dbReference type="NCBI Taxonomy" id="1259464"/>
    <lineage>
        <taxon>Bacteria</taxon>
        <taxon>Pseudomonadati</taxon>
        <taxon>Bacteroidota</taxon>
        <taxon>Sphingobacteriia</taxon>
        <taxon>Sphingobacteriales</taxon>
        <taxon>Sphingobacteriaceae</taxon>
        <taxon>Arcticibacter</taxon>
    </lineage>
</organism>
<protein>
    <submittedName>
        <fullName evidence="5">2-dehydro-3-deoxygluconokinase</fullName>
    </submittedName>
</protein>
<dbReference type="EMBL" id="PVTH01000002">
    <property type="protein sequence ID" value="PRY54250.1"/>
    <property type="molecule type" value="Genomic_DNA"/>
</dbReference>
<dbReference type="Proteomes" id="UP000238034">
    <property type="component" value="Unassembled WGS sequence"/>
</dbReference>
<dbReference type="AlphaFoldDB" id="A0A2T0U8K0"/>
<dbReference type="GO" id="GO:0016301">
    <property type="term" value="F:kinase activity"/>
    <property type="evidence" value="ECO:0007669"/>
    <property type="project" value="UniProtKB-KW"/>
</dbReference>
<comment type="caution">
    <text evidence="5">The sequence shown here is derived from an EMBL/GenBank/DDBJ whole genome shotgun (WGS) entry which is preliminary data.</text>
</comment>
<dbReference type="RefSeq" id="WP_245925419.1">
    <property type="nucleotide sequence ID" value="NZ_PVTH01000002.1"/>
</dbReference>